<dbReference type="EMBL" id="PIET01001284">
    <property type="protein sequence ID" value="PLM51372.1"/>
    <property type="molecule type" value="Genomic_DNA"/>
</dbReference>
<evidence type="ECO:0000256" key="3">
    <source>
        <dbReference type="SAM" id="SignalP"/>
    </source>
</evidence>
<dbReference type="GO" id="GO:0006006">
    <property type="term" value="P:glucose metabolic process"/>
    <property type="evidence" value="ECO:0007669"/>
    <property type="project" value="UniProtKB-KW"/>
</dbReference>
<reference evidence="4 5" key="2">
    <citation type="submission" date="2018-01" db="EMBL/GenBank/DDBJ databases">
        <title>Genomic study of Klebsiella pneumoniae.</title>
        <authorList>
            <person name="Yang Y."/>
            <person name="Bicalho R."/>
        </authorList>
    </citation>
    <scope>NUCLEOTIDE SEQUENCE [LARGE SCALE GENOMIC DNA]</scope>
    <source>
        <strain evidence="4 5">A2</strain>
    </source>
</reference>
<dbReference type="Proteomes" id="UP000234661">
    <property type="component" value="Unassembled WGS sequence"/>
</dbReference>
<organism evidence="4 5">
    <name type="scientific">Klebsiella michiganensis</name>
    <dbReference type="NCBI Taxonomy" id="1134687"/>
    <lineage>
        <taxon>Bacteria</taxon>
        <taxon>Pseudomonadati</taxon>
        <taxon>Pseudomonadota</taxon>
        <taxon>Gammaproteobacteria</taxon>
        <taxon>Enterobacterales</taxon>
        <taxon>Enterobacteriaceae</taxon>
        <taxon>Klebsiella/Raoultella group</taxon>
        <taxon>Klebsiella</taxon>
    </lineage>
</organism>
<comment type="similarity">
    <text evidence="1">Belongs to the cycloisomerase 2 family.</text>
</comment>
<dbReference type="GO" id="GO:0017057">
    <property type="term" value="F:6-phosphogluconolactonase activity"/>
    <property type="evidence" value="ECO:0007669"/>
    <property type="project" value="TreeGrafter"/>
</dbReference>
<protein>
    <submittedName>
        <fullName evidence="4">6-phosphogluconolactonase</fullName>
    </submittedName>
</protein>
<feature type="chain" id="PRO_5014473540" evidence="3">
    <location>
        <begin position="22"/>
        <end position="100"/>
    </location>
</feature>
<keyword evidence="3" id="KW-0732">Signal</keyword>
<proteinExistence type="inferred from homology"/>
<dbReference type="InterPro" id="IPR011045">
    <property type="entry name" value="N2O_reductase_N"/>
</dbReference>
<feature type="non-terminal residue" evidence="4">
    <location>
        <position position="100"/>
    </location>
</feature>
<evidence type="ECO:0000256" key="1">
    <source>
        <dbReference type="ARBA" id="ARBA00005564"/>
    </source>
</evidence>
<dbReference type="InterPro" id="IPR050282">
    <property type="entry name" value="Cycloisomerase_2"/>
</dbReference>
<evidence type="ECO:0000313" key="5">
    <source>
        <dbReference type="Proteomes" id="UP000234661"/>
    </source>
</evidence>
<evidence type="ECO:0000313" key="4">
    <source>
        <dbReference type="EMBL" id="PLM51372.1"/>
    </source>
</evidence>
<dbReference type="GO" id="GO:0005829">
    <property type="term" value="C:cytosol"/>
    <property type="evidence" value="ECO:0007669"/>
    <property type="project" value="TreeGrafter"/>
</dbReference>
<gene>
    <name evidence="4" type="ORF">CWM85_28895</name>
</gene>
<comment type="caution">
    <text evidence="4">The sequence shown here is derived from an EMBL/GenBank/DDBJ whole genome shotgun (WGS) entry which is preliminary data.</text>
</comment>
<reference evidence="4 5" key="1">
    <citation type="submission" date="2017-11" db="EMBL/GenBank/DDBJ databases">
        <authorList>
            <person name="Han C.G."/>
        </authorList>
    </citation>
    <scope>NUCLEOTIDE SEQUENCE [LARGE SCALE GENOMIC DNA]</scope>
    <source>
        <strain evidence="4 5">A2</strain>
    </source>
</reference>
<keyword evidence="2" id="KW-0119">Carbohydrate metabolism</keyword>
<sequence>MPTARHLLVASLSLLAAGAAAQTQYAWVGTYNPNGEGLYRFTVDSQTGALRDKTLVGTLPDLAQLTVSADGKTLYGASEVEKGVVQAWRIGSNGELSELN</sequence>
<name>A0A2J4YL54_9ENTR</name>
<dbReference type="Pfam" id="PF10282">
    <property type="entry name" value="Lactonase"/>
    <property type="match status" value="1"/>
</dbReference>
<accession>A0A2J4YL54</accession>
<dbReference type="SUPFAM" id="SSF50974">
    <property type="entry name" value="Nitrous oxide reductase, N-terminal domain"/>
    <property type="match status" value="1"/>
</dbReference>
<dbReference type="InterPro" id="IPR015943">
    <property type="entry name" value="WD40/YVTN_repeat-like_dom_sf"/>
</dbReference>
<dbReference type="PANTHER" id="PTHR30344:SF1">
    <property type="entry name" value="6-PHOSPHOGLUCONOLACTONASE"/>
    <property type="match status" value="1"/>
</dbReference>
<keyword evidence="2" id="KW-0313">Glucose metabolism</keyword>
<dbReference type="InterPro" id="IPR019405">
    <property type="entry name" value="Lactonase_7-beta_prop"/>
</dbReference>
<dbReference type="AlphaFoldDB" id="A0A2J4YL54"/>
<dbReference type="PANTHER" id="PTHR30344">
    <property type="entry name" value="6-PHOSPHOGLUCONOLACTONASE-RELATED"/>
    <property type="match status" value="1"/>
</dbReference>
<dbReference type="Gene3D" id="2.130.10.10">
    <property type="entry name" value="YVTN repeat-like/Quinoprotein amine dehydrogenase"/>
    <property type="match status" value="1"/>
</dbReference>
<feature type="signal peptide" evidence="3">
    <location>
        <begin position="1"/>
        <end position="21"/>
    </location>
</feature>
<evidence type="ECO:0000256" key="2">
    <source>
        <dbReference type="ARBA" id="ARBA00022526"/>
    </source>
</evidence>